<reference evidence="1" key="1">
    <citation type="submission" date="2022-02" db="EMBL/GenBank/DDBJ databases">
        <title>Paenibacillus sp. MBLB1832 Whole Genome Shotgun Sequencing.</title>
        <authorList>
            <person name="Hwang C.Y."/>
            <person name="Cho E.-S."/>
            <person name="Seo M.-J."/>
        </authorList>
    </citation>
    <scope>NUCLEOTIDE SEQUENCE</scope>
    <source>
        <strain evidence="1">MBLB1832</strain>
    </source>
</reference>
<evidence type="ECO:0000313" key="1">
    <source>
        <dbReference type="EMBL" id="WNR45478.1"/>
    </source>
</evidence>
<name>A0AA96LT50_9BACL</name>
<dbReference type="CDD" id="cd12870">
    <property type="entry name" value="MqsA"/>
    <property type="match status" value="1"/>
</dbReference>
<dbReference type="Pfam" id="PF14122">
    <property type="entry name" value="YokU"/>
    <property type="match status" value="1"/>
</dbReference>
<proteinExistence type="predicted"/>
<evidence type="ECO:0000313" key="2">
    <source>
        <dbReference type="Proteomes" id="UP001304650"/>
    </source>
</evidence>
<dbReference type="Proteomes" id="UP001304650">
    <property type="component" value="Chromosome"/>
</dbReference>
<accession>A0AA96LT50</accession>
<dbReference type="EMBL" id="CP130319">
    <property type="protein sequence ID" value="WNR45478.1"/>
    <property type="molecule type" value="Genomic_DNA"/>
</dbReference>
<dbReference type="KEGG" id="proo:MJB10_04905"/>
<gene>
    <name evidence="1" type="ORF">MJB10_04905</name>
</gene>
<protein>
    <submittedName>
        <fullName evidence="1">YokU family protein</fullName>
    </submittedName>
</protein>
<sequence length="87" mass="9955">MTCPWCENPNVQESVKDCYWIMPDGKRAVQIKDVPAIACPSCGLFVTEATSQNIDDRLYWNDVTALGPAFTYEELLKAPRLKNWFLK</sequence>
<keyword evidence="2" id="KW-1185">Reference proteome</keyword>
<organism evidence="1 2">
    <name type="scientific">Paenibacillus roseopurpureus</name>
    <dbReference type="NCBI Taxonomy" id="2918901"/>
    <lineage>
        <taxon>Bacteria</taxon>
        <taxon>Bacillati</taxon>
        <taxon>Bacillota</taxon>
        <taxon>Bacilli</taxon>
        <taxon>Bacillales</taxon>
        <taxon>Paenibacillaceae</taxon>
        <taxon>Paenibacillus</taxon>
    </lineage>
</organism>
<dbReference type="NCBIfam" id="TIGR03831">
    <property type="entry name" value="YgiT_finger"/>
    <property type="match status" value="1"/>
</dbReference>
<dbReference type="InterPro" id="IPR022453">
    <property type="entry name" value="Znf_MqsA-type"/>
</dbReference>
<dbReference type="AlphaFoldDB" id="A0AA96LT50"/>
<dbReference type="InterPro" id="IPR022451">
    <property type="entry name" value="CHP03829_YokU"/>
</dbReference>
<dbReference type="RefSeq" id="WP_314802258.1">
    <property type="nucleotide sequence ID" value="NZ_CP130319.1"/>
</dbReference>